<dbReference type="CDD" id="cd00254">
    <property type="entry name" value="LT-like"/>
    <property type="match status" value="1"/>
</dbReference>
<dbReference type="InterPro" id="IPR000189">
    <property type="entry name" value="Transglyc_AS"/>
</dbReference>
<organism evidence="3 4">
    <name type="scientific">Solibacillus palustris</name>
    <dbReference type="NCBI Taxonomy" id="2908203"/>
    <lineage>
        <taxon>Bacteria</taxon>
        <taxon>Bacillati</taxon>
        <taxon>Bacillota</taxon>
        <taxon>Bacilli</taxon>
        <taxon>Bacillales</taxon>
        <taxon>Caryophanaceae</taxon>
        <taxon>Solibacillus</taxon>
    </lineage>
</organism>
<dbReference type="Pfam" id="PF01464">
    <property type="entry name" value="SLT"/>
    <property type="match status" value="1"/>
</dbReference>
<reference evidence="3 4" key="1">
    <citation type="submission" date="2022-03" db="EMBL/GenBank/DDBJ databases">
        <authorList>
            <person name="Jo J.-H."/>
            <person name="Im W.-T."/>
        </authorList>
    </citation>
    <scope>NUCLEOTIDE SEQUENCE [LARGE SCALE GENOMIC DNA]</scope>
    <source>
        <strain evidence="3 4">MA9</strain>
    </source>
</reference>
<accession>A0ABS9U8P1</accession>
<evidence type="ECO:0000256" key="1">
    <source>
        <dbReference type="ARBA" id="ARBA00007734"/>
    </source>
</evidence>
<dbReference type="PROSITE" id="PS00922">
    <property type="entry name" value="TRANSGLYCOSYLASE"/>
    <property type="match status" value="1"/>
</dbReference>
<dbReference type="EMBL" id="JAKZFC010000001">
    <property type="protein sequence ID" value="MCH7320704.1"/>
    <property type="molecule type" value="Genomic_DNA"/>
</dbReference>
<feature type="domain" description="Transglycosylase SLT" evidence="2">
    <location>
        <begin position="143"/>
        <end position="249"/>
    </location>
</feature>
<dbReference type="Proteomes" id="UP001316087">
    <property type="component" value="Unassembled WGS sequence"/>
</dbReference>
<comment type="caution">
    <text evidence="3">The sequence shown here is derived from an EMBL/GenBank/DDBJ whole genome shotgun (WGS) entry which is preliminary data.</text>
</comment>
<comment type="similarity">
    <text evidence="1">Belongs to the transglycosylase Slt family.</text>
</comment>
<dbReference type="InterPro" id="IPR023346">
    <property type="entry name" value="Lysozyme-like_dom_sf"/>
</dbReference>
<evidence type="ECO:0000313" key="4">
    <source>
        <dbReference type="Proteomes" id="UP001316087"/>
    </source>
</evidence>
<dbReference type="RefSeq" id="WP_241367728.1">
    <property type="nucleotide sequence ID" value="NZ_JAKZFC010000001.1"/>
</dbReference>
<protein>
    <submittedName>
        <fullName evidence="3">Transglycosylase SLT domain-containing protein</fullName>
    </submittedName>
</protein>
<evidence type="ECO:0000313" key="3">
    <source>
        <dbReference type="EMBL" id="MCH7320704.1"/>
    </source>
</evidence>
<keyword evidence="4" id="KW-1185">Reference proteome</keyword>
<dbReference type="PANTHER" id="PTHR37423:SF2">
    <property type="entry name" value="MEMBRANE-BOUND LYTIC MUREIN TRANSGLYCOSYLASE C"/>
    <property type="match status" value="1"/>
</dbReference>
<dbReference type="SUPFAM" id="SSF53955">
    <property type="entry name" value="Lysozyme-like"/>
    <property type="match status" value="1"/>
</dbReference>
<evidence type="ECO:0000259" key="2">
    <source>
        <dbReference type="Pfam" id="PF01464"/>
    </source>
</evidence>
<dbReference type="InterPro" id="IPR008258">
    <property type="entry name" value="Transglycosylase_SLT_dom_1"/>
</dbReference>
<proteinExistence type="inferred from homology"/>
<dbReference type="PANTHER" id="PTHR37423">
    <property type="entry name" value="SOLUBLE LYTIC MUREIN TRANSGLYCOSYLASE-RELATED"/>
    <property type="match status" value="1"/>
</dbReference>
<dbReference type="Gene3D" id="1.10.530.10">
    <property type="match status" value="1"/>
</dbReference>
<gene>
    <name evidence="3" type="ORF">LZ480_02285</name>
</gene>
<name>A0ABS9U8P1_9BACL</name>
<sequence>MDISSMKTLLELQALQNLNTTDSSNSSTLSSSNTTLFSELLSNLLNGQGLGTSSSLDGLGDVSSLQQVLNSLQGDSTTSASTNNYISSFLLNNDAGGSSLQNLINQANEQTTGTSIEQYVKDYTGKSSYENLLAGAEKYSSEIAKAAETYNLPEKLIAAVMKQESNFNASAVSSSGASGLMQLMPSTARYLGVTNSSDPEQNIMGGAKYLRQMLDQFDNNIETALAAYNAGPGNVKKYDGIPPFNETQNYVKKVLNYLNA</sequence>